<dbReference type="Proteomes" id="UP001430919">
    <property type="component" value="Unassembled WGS sequence"/>
</dbReference>
<evidence type="ECO:0000256" key="2">
    <source>
        <dbReference type="SAM" id="Phobius"/>
    </source>
</evidence>
<keyword evidence="4" id="KW-1185">Reference proteome</keyword>
<keyword evidence="2" id="KW-0472">Membrane</keyword>
<dbReference type="EMBL" id="JAJJMO010000001">
    <property type="protein sequence ID" value="MCC9073115.1"/>
    <property type="molecule type" value="Genomic_DNA"/>
</dbReference>
<feature type="coiled-coil region" evidence="1">
    <location>
        <begin position="112"/>
        <end position="139"/>
    </location>
</feature>
<comment type="caution">
    <text evidence="3">The sequence shown here is derived from an EMBL/GenBank/DDBJ whole genome shotgun (WGS) entry which is preliminary data.</text>
</comment>
<protein>
    <recommendedName>
        <fullName evidence="5">Anti-sigma factor</fullName>
    </recommendedName>
</protein>
<evidence type="ECO:0008006" key="5">
    <source>
        <dbReference type="Google" id="ProtNLM"/>
    </source>
</evidence>
<evidence type="ECO:0000313" key="4">
    <source>
        <dbReference type="Proteomes" id="UP001430919"/>
    </source>
</evidence>
<keyword evidence="2" id="KW-1133">Transmembrane helix</keyword>
<organism evidence="3 4">
    <name type="scientific">Flavobacterium pisciphilum</name>
    <dbReference type="NCBI Taxonomy" id="2893755"/>
    <lineage>
        <taxon>Bacteria</taxon>
        <taxon>Pseudomonadati</taxon>
        <taxon>Bacteroidota</taxon>
        <taxon>Flavobacteriia</taxon>
        <taxon>Flavobacteriales</taxon>
        <taxon>Flavobacteriaceae</taxon>
        <taxon>Flavobacterium</taxon>
    </lineage>
</organism>
<feature type="transmembrane region" description="Helical" evidence="2">
    <location>
        <begin position="47"/>
        <end position="66"/>
    </location>
</feature>
<keyword evidence="2" id="KW-0812">Transmembrane</keyword>
<sequence>MEPNKLEREFREKLNEREINPSDRAWDRLDAMLQVAEENKPKRKYTWMYVAAGFIGFLLISTIYFSQKEIPNDRINNPVVVKEEQPKDSVGEVKNEQNKIISKSLNNDVLVIKETEKVLEEKNQQIKQHKTNQNQVEERSIIKEANNENWKNNQKTESKINQTAIVENSKNVTVDQLLVSAEKTLAMDKGIQQKNKVKINANDLLSQVDGELELSFREKVINKVNKNYQTVKVALANRNAEE</sequence>
<evidence type="ECO:0000313" key="3">
    <source>
        <dbReference type="EMBL" id="MCC9073115.1"/>
    </source>
</evidence>
<name>A0ABS8MWG7_9FLAO</name>
<keyword evidence="1" id="KW-0175">Coiled coil</keyword>
<reference evidence="3" key="1">
    <citation type="submission" date="2021-11" db="EMBL/GenBank/DDBJ databases">
        <title>Description of novel Flavobacterium species.</title>
        <authorList>
            <person name="Saticioglu I.B."/>
            <person name="Ay H."/>
            <person name="Altun S."/>
            <person name="Duman M."/>
        </authorList>
    </citation>
    <scope>NUCLEOTIDE SEQUENCE</scope>
    <source>
        <strain evidence="3">F-65</strain>
    </source>
</reference>
<dbReference type="RefSeq" id="WP_229990063.1">
    <property type="nucleotide sequence ID" value="NZ_JAJJMO010000001.1"/>
</dbReference>
<evidence type="ECO:0000256" key="1">
    <source>
        <dbReference type="SAM" id="Coils"/>
    </source>
</evidence>
<proteinExistence type="predicted"/>
<accession>A0ABS8MWG7</accession>
<gene>
    <name evidence="3" type="ORF">LNQ49_16180</name>
</gene>